<keyword evidence="3 9" id="KW-0808">Transferase</keyword>
<proteinExistence type="predicted"/>
<dbReference type="GO" id="GO:0046872">
    <property type="term" value="F:metal ion binding"/>
    <property type="evidence" value="ECO:0007669"/>
    <property type="project" value="UniProtKB-KW"/>
</dbReference>
<evidence type="ECO:0000256" key="4">
    <source>
        <dbReference type="ARBA" id="ARBA00022692"/>
    </source>
</evidence>
<dbReference type="GO" id="GO:0071555">
    <property type="term" value="P:cell wall organization"/>
    <property type="evidence" value="ECO:0007669"/>
    <property type="project" value="TreeGrafter"/>
</dbReference>
<dbReference type="GO" id="GO:0005886">
    <property type="term" value="C:plasma membrane"/>
    <property type="evidence" value="ECO:0007669"/>
    <property type="project" value="UniProtKB-SubCell"/>
</dbReference>
<dbReference type="OrthoDB" id="9783652at2"/>
<feature type="binding site" evidence="7">
    <location>
        <position position="151"/>
    </location>
    <ligand>
        <name>Mg(2+)</name>
        <dbReference type="ChEBI" id="CHEBI:18420"/>
    </ligand>
</feature>
<keyword evidence="6 8" id="KW-0472">Membrane</keyword>
<feature type="transmembrane region" description="Helical" evidence="8">
    <location>
        <begin position="236"/>
        <end position="257"/>
    </location>
</feature>
<feature type="binding site" evidence="7">
    <location>
        <position position="211"/>
    </location>
    <ligand>
        <name>Mg(2+)</name>
        <dbReference type="ChEBI" id="CHEBI:18420"/>
    </ligand>
</feature>
<dbReference type="GO" id="GO:0009103">
    <property type="term" value="P:lipopolysaccharide biosynthetic process"/>
    <property type="evidence" value="ECO:0007669"/>
    <property type="project" value="TreeGrafter"/>
</dbReference>
<reference evidence="9 10" key="1">
    <citation type="journal article" date="2012" name="J. Bacteriol.">
        <title>Genome of Bacillus macauensis ZFHKF-1, a Long-Chain-Forming Bacterium.</title>
        <authorList>
            <person name="Cai L."/>
            <person name="Zhang T."/>
        </authorList>
    </citation>
    <scope>NUCLEOTIDE SEQUENCE [LARGE SCALE GENOMIC DNA]</scope>
    <source>
        <strain evidence="9 10">ZFHKF-1</strain>
    </source>
</reference>
<dbReference type="InterPro" id="IPR000715">
    <property type="entry name" value="Glycosyl_transferase_4"/>
</dbReference>
<protein>
    <submittedName>
        <fullName evidence="9">Glycosyl transferase family protein</fullName>
    </submittedName>
</protein>
<dbReference type="Proteomes" id="UP000004080">
    <property type="component" value="Unassembled WGS sequence"/>
</dbReference>
<evidence type="ECO:0000256" key="5">
    <source>
        <dbReference type="ARBA" id="ARBA00022989"/>
    </source>
</evidence>
<organism evidence="9 10">
    <name type="scientific">Fictibacillus macauensis ZFHKF-1</name>
    <dbReference type="NCBI Taxonomy" id="1196324"/>
    <lineage>
        <taxon>Bacteria</taxon>
        <taxon>Bacillati</taxon>
        <taxon>Bacillota</taxon>
        <taxon>Bacilli</taxon>
        <taxon>Bacillales</taxon>
        <taxon>Fictibacillaceae</taxon>
        <taxon>Fictibacillus</taxon>
    </lineage>
</organism>
<sequence>MNFQLIIAAIVSFTIAAAVMPLIIKLAIKLKATDQPNHRKVHVKPMPRWGGLGIFIGVIAGYFASGLYEMHLNGIIIGAVIIIALGLIDDRFELSAKVKLVGQIIAAVVVASTGLKMDLLTIPFIDTFHLDPWAAYIATIFWIIAITNAINLIDGLDGLAAGVSVIVTITIAIMAGVNGNMMILTLALIVAASTLGFLLFNFNPAKIFMGDAGSMFLGYSISILSLLGLYKSVTLFSFVVPIIILGVPVFDTSFAIIRRMANKKPISAPDKGHLHHRLINLGMSHRKTVLVIYALSIIFSVAAIVFESSTLWGSVVIIIGLLLMLEVIAEIIGLVHHRYRPVLYLYRKLFRTPTEMNSSDKK</sequence>
<feature type="transmembrane region" description="Helical" evidence="8">
    <location>
        <begin position="183"/>
        <end position="200"/>
    </location>
</feature>
<evidence type="ECO:0000256" key="2">
    <source>
        <dbReference type="ARBA" id="ARBA00022475"/>
    </source>
</evidence>
<dbReference type="GO" id="GO:0016780">
    <property type="term" value="F:phosphotransferase activity, for other substituted phosphate groups"/>
    <property type="evidence" value="ECO:0007669"/>
    <property type="project" value="InterPro"/>
</dbReference>
<dbReference type="PATRIC" id="fig|1196324.3.peg.337"/>
<evidence type="ECO:0000313" key="9">
    <source>
        <dbReference type="EMBL" id="EIT86930.1"/>
    </source>
</evidence>
<feature type="transmembrane region" description="Helical" evidence="8">
    <location>
        <begin position="212"/>
        <end position="230"/>
    </location>
</feature>
<dbReference type="STRING" id="1196324.A374_01704"/>
<name>I8UJ64_9BACL</name>
<gene>
    <name evidence="9" type="ORF">A374_01704</name>
</gene>
<evidence type="ECO:0000256" key="8">
    <source>
        <dbReference type="SAM" id="Phobius"/>
    </source>
</evidence>
<dbReference type="AlphaFoldDB" id="I8UJ64"/>
<feature type="transmembrane region" description="Helical" evidence="8">
    <location>
        <begin position="133"/>
        <end position="152"/>
    </location>
</feature>
<feature type="transmembrane region" description="Helical" evidence="8">
    <location>
        <begin position="71"/>
        <end position="88"/>
    </location>
</feature>
<evidence type="ECO:0000313" key="10">
    <source>
        <dbReference type="Proteomes" id="UP000004080"/>
    </source>
</evidence>
<keyword evidence="10" id="KW-1185">Reference proteome</keyword>
<dbReference type="PANTHER" id="PTHR22926:SF3">
    <property type="entry name" value="UNDECAPRENYL-PHOSPHATE ALPHA-N-ACETYLGLUCOSAMINYL 1-PHOSPHATE TRANSFERASE"/>
    <property type="match status" value="1"/>
</dbReference>
<comment type="subcellular location">
    <subcellularLocation>
        <location evidence="1">Cell membrane</location>
        <topology evidence="1">Multi-pass membrane protein</topology>
    </subcellularLocation>
</comment>
<dbReference type="PANTHER" id="PTHR22926">
    <property type="entry name" value="PHOSPHO-N-ACETYLMURAMOYL-PENTAPEPTIDE-TRANSFERASE"/>
    <property type="match status" value="1"/>
</dbReference>
<keyword evidence="7" id="KW-0479">Metal-binding</keyword>
<keyword evidence="7" id="KW-0460">Magnesium</keyword>
<feature type="transmembrane region" description="Helical" evidence="8">
    <location>
        <begin position="159"/>
        <end position="177"/>
    </location>
</feature>
<dbReference type="Pfam" id="PF00953">
    <property type="entry name" value="Glycos_transf_4"/>
    <property type="match status" value="1"/>
</dbReference>
<dbReference type="eggNOG" id="COG0472">
    <property type="taxonomic scope" value="Bacteria"/>
</dbReference>
<feature type="transmembrane region" description="Helical" evidence="8">
    <location>
        <begin position="100"/>
        <end position="121"/>
    </location>
</feature>
<feature type="transmembrane region" description="Helical" evidence="8">
    <location>
        <begin position="312"/>
        <end position="335"/>
    </location>
</feature>
<comment type="cofactor">
    <cofactor evidence="7">
        <name>Mg(2+)</name>
        <dbReference type="ChEBI" id="CHEBI:18420"/>
    </cofactor>
</comment>
<evidence type="ECO:0000256" key="3">
    <source>
        <dbReference type="ARBA" id="ARBA00022679"/>
    </source>
</evidence>
<dbReference type="GO" id="GO:0044038">
    <property type="term" value="P:cell wall macromolecule biosynthetic process"/>
    <property type="evidence" value="ECO:0007669"/>
    <property type="project" value="TreeGrafter"/>
</dbReference>
<dbReference type="PROSITE" id="PS01348">
    <property type="entry name" value="MRAY_2"/>
    <property type="match status" value="1"/>
</dbReference>
<evidence type="ECO:0000256" key="6">
    <source>
        <dbReference type="ARBA" id="ARBA00023136"/>
    </source>
</evidence>
<dbReference type="CDD" id="cd06853">
    <property type="entry name" value="GT_WecA_like"/>
    <property type="match status" value="1"/>
</dbReference>
<keyword evidence="5 8" id="KW-1133">Transmembrane helix</keyword>
<keyword evidence="2" id="KW-1003">Cell membrane</keyword>
<dbReference type="InterPro" id="IPR018480">
    <property type="entry name" value="PNAcMuramoyl-5peptid_Trfase_CS"/>
</dbReference>
<evidence type="ECO:0000256" key="7">
    <source>
        <dbReference type="PIRSR" id="PIRSR600715-1"/>
    </source>
</evidence>
<comment type="caution">
    <text evidence="9">The sequence shown here is derived from an EMBL/GenBank/DDBJ whole genome shotgun (WGS) entry which is preliminary data.</text>
</comment>
<dbReference type="RefSeq" id="WP_007200442.1">
    <property type="nucleotide sequence ID" value="NZ_AKKV01000019.1"/>
</dbReference>
<evidence type="ECO:0000256" key="1">
    <source>
        <dbReference type="ARBA" id="ARBA00004651"/>
    </source>
</evidence>
<feature type="transmembrane region" description="Helical" evidence="8">
    <location>
        <begin position="49"/>
        <end position="65"/>
    </location>
</feature>
<feature type="transmembrane region" description="Helical" evidence="8">
    <location>
        <begin position="6"/>
        <end position="28"/>
    </location>
</feature>
<dbReference type="EMBL" id="AKKV01000019">
    <property type="protein sequence ID" value="EIT86930.1"/>
    <property type="molecule type" value="Genomic_DNA"/>
</dbReference>
<keyword evidence="4 8" id="KW-0812">Transmembrane</keyword>
<feature type="transmembrane region" description="Helical" evidence="8">
    <location>
        <begin position="288"/>
        <end position="306"/>
    </location>
</feature>
<accession>I8UJ64</accession>